<dbReference type="KEGG" id="sarm:DVA86_35015"/>
<gene>
    <name evidence="1" type="ORF">DVA86_35015</name>
</gene>
<accession>A0A345XZ82</accession>
<sequence>MLVVTGDPDLYTDTVGARSKLGPAHVFDPAQLTTAPTRLRWAPHRDCEDMPTARTRAAALLAPVRSPARGDSAVHDAAETLLRCWLHAAAVAGEPFRQVHRWALSGSSKDAVRILRTDTAATAGAAGELEATLTAHAERREAATVLVRRALNALSQLHIRNACTPSRADRIAWDSFIPEGGTLYVVGTPIEAPHRADPGAMPLVTALTSAVVEHGRRMAERSSAGRLDPPLTVVLDHPATVAPVPELPALLADGTAAGLHTLALTRSEEQVRTWWPELLRGRP</sequence>
<dbReference type="AlphaFoldDB" id="A0A345XZ82"/>
<dbReference type="SUPFAM" id="SSF52540">
    <property type="entry name" value="P-loop containing nucleoside triphosphate hydrolases"/>
    <property type="match status" value="1"/>
</dbReference>
<name>A0A345XZ82_9ACTN</name>
<organism evidence="1 2">
    <name type="scientific">Streptomyces armeniacus</name>
    <dbReference type="NCBI Taxonomy" id="83291"/>
    <lineage>
        <taxon>Bacteria</taxon>
        <taxon>Bacillati</taxon>
        <taxon>Actinomycetota</taxon>
        <taxon>Actinomycetes</taxon>
        <taxon>Kitasatosporales</taxon>
        <taxon>Streptomycetaceae</taxon>
        <taxon>Streptomyces</taxon>
    </lineage>
</organism>
<proteinExistence type="predicted"/>
<reference evidence="1 2" key="1">
    <citation type="submission" date="2018-07" db="EMBL/GenBank/DDBJ databases">
        <title>Draft genome of the type strain Streptomyces armeniacus ATCC 15676.</title>
        <authorList>
            <person name="Labana P."/>
            <person name="Gosse J.T."/>
            <person name="Boddy C.N."/>
        </authorList>
    </citation>
    <scope>NUCLEOTIDE SEQUENCE [LARGE SCALE GENOMIC DNA]</scope>
    <source>
        <strain evidence="1 2">ATCC 15676</strain>
    </source>
</reference>
<keyword evidence="2" id="KW-1185">Reference proteome</keyword>
<dbReference type="Proteomes" id="UP000254425">
    <property type="component" value="Chromosome"/>
</dbReference>
<protein>
    <recommendedName>
        <fullName evidence="3">Type VI secretion protein</fullName>
    </recommendedName>
</protein>
<evidence type="ECO:0000313" key="2">
    <source>
        <dbReference type="Proteomes" id="UP000254425"/>
    </source>
</evidence>
<dbReference type="EMBL" id="CP031320">
    <property type="protein sequence ID" value="AXK36948.1"/>
    <property type="molecule type" value="Genomic_DNA"/>
</dbReference>
<dbReference type="InterPro" id="IPR027417">
    <property type="entry name" value="P-loop_NTPase"/>
</dbReference>
<evidence type="ECO:0000313" key="1">
    <source>
        <dbReference type="EMBL" id="AXK36948.1"/>
    </source>
</evidence>
<evidence type="ECO:0008006" key="3">
    <source>
        <dbReference type="Google" id="ProtNLM"/>
    </source>
</evidence>